<keyword evidence="2" id="KW-1185">Reference proteome</keyword>
<protein>
    <recommendedName>
        <fullName evidence="3">Secreted protein</fullName>
    </recommendedName>
</protein>
<name>A0ABN8ZS56_RANTA</name>
<accession>A0ABN8ZS56</accession>
<reference evidence="1" key="1">
    <citation type="submission" date="2023-04" db="EMBL/GenBank/DDBJ databases">
        <authorList>
            <consortium name="ELIXIR-Norway"/>
        </authorList>
    </citation>
    <scope>NUCLEOTIDE SEQUENCE [LARGE SCALE GENOMIC DNA]</scope>
</reference>
<evidence type="ECO:0000313" key="2">
    <source>
        <dbReference type="Proteomes" id="UP001176941"/>
    </source>
</evidence>
<dbReference type="Proteomes" id="UP001176941">
    <property type="component" value="Chromosome 6"/>
</dbReference>
<proteinExistence type="predicted"/>
<evidence type="ECO:0000313" key="1">
    <source>
        <dbReference type="EMBL" id="CAI9176797.1"/>
    </source>
</evidence>
<organism evidence="1 2">
    <name type="scientific">Rangifer tarandus platyrhynchus</name>
    <name type="common">Svalbard reindeer</name>
    <dbReference type="NCBI Taxonomy" id="3082113"/>
    <lineage>
        <taxon>Eukaryota</taxon>
        <taxon>Metazoa</taxon>
        <taxon>Chordata</taxon>
        <taxon>Craniata</taxon>
        <taxon>Vertebrata</taxon>
        <taxon>Euteleostomi</taxon>
        <taxon>Mammalia</taxon>
        <taxon>Eutheria</taxon>
        <taxon>Laurasiatheria</taxon>
        <taxon>Artiodactyla</taxon>
        <taxon>Ruminantia</taxon>
        <taxon>Pecora</taxon>
        <taxon>Cervidae</taxon>
        <taxon>Odocoileinae</taxon>
        <taxon>Rangifer</taxon>
    </lineage>
</organism>
<evidence type="ECO:0008006" key="3">
    <source>
        <dbReference type="Google" id="ProtNLM"/>
    </source>
</evidence>
<dbReference type="EMBL" id="OX459942">
    <property type="protein sequence ID" value="CAI9176797.1"/>
    <property type="molecule type" value="Genomic_DNA"/>
</dbReference>
<gene>
    <name evidence="1" type="ORF">MRATA1EN1_LOCUS25759</name>
</gene>
<sequence>MFGALSAPVTAQALVSSFPEVCRLRVATRGLREKSQERPARAMVRCWPPSNRYCGRRCRRLRPVNFPCGRWEFWETRRSASAAAPPPPAPGRGSG</sequence>